<dbReference type="AlphaFoldDB" id="A0A166I2L9"/>
<evidence type="ECO:0008006" key="4">
    <source>
        <dbReference type="Google" id="ProtNLM"/>
    </source>
</evidence>
<dbReference type="InterPro" id="IPR001128">
    <property type="entry name" value="Cyt_P450"/>
</dbReference>
<dbReference type="Pfam" id="PF00067">
    <property type="entry name" value="p450"/>
    <property type="match status" value="1"/>
</dbReference>
<dbReference type="PANTHER" id="PTHR24281">
    <property type="entry name" value="STEROID 21-HYDROXYLASE-RELATED"/>
    <property type="match status" value="1"/>
</dbReference>
<organism evidence="1">
    <name type="scientific">Daucus carota subsp. sativus</name>
    <name type="common">Carrot</name>
    <dbReference type="NCBI Taxonomy" id="79200"/>
    <lineage>
        <taxon>Eukaryota</taxon>
        <taxon>Viridiplantae</taxon>
        <taxon>Streptophyta</taxon>
        <taxon>Embryophyta</taxon>
        <taxon>Tracheophyta</taxon>
        <taxon>Spermatophyta</taxon>
        <taxon>Magnoliopsida</taxon>
        <taxon>eudicotyledons</taxon>
        <taxon>Gunneridae</taxon>
        <taxon>Pentapetalae</taxon>
        <taxon>asterids</taxon>
        <taxon>campanulids</taxon>
        <taxon>Apiales</taxon>
        <taxon>Apiaceae</taxon>
        <taxon>Apioideae</taxon>
        <taxon>Scandiceae</taxon>
        <taxon>Daucinae</taxon>
        <taxon>Daucus</taxon>
        <taxon>Daucus sect. Daucus</taxon>
    </lineage>
</organism>
<dbReference type="EMBL" id="CP093343">
    <property type="protein sequence ID" value="WOG84356.1"/>
    <property type="molecule type" value="Genomic_DNA"/>
</dbReference>
<keyword evidence="3" id="KW-1185">Reference proteome</keyword>
<dbReference type="InterPro" id="IPR036396">
    <property type="entry name" value="Cyt_P450_sf"/>
</dbReference>
<evidence type="ECO:0000313" key="3">
    <source>
        <dbReference type="Proteomes" id="UP000077755"/>
    </source>
</evidence>
<dbReference type="STRING" id="79200.A0A166I2L9"/>
<accession>A0A166I2L9</accession>
<dbReference type="GO" id="GO:0004497">
    <property type="term" value="F:monooxygenase activity"/>
    <property type="evidence" value="ECO:0007669"/>
    <property type="project" value="InterPro"/>
</dbReference>
<dbReference type="EMBL" id="LNRQ01000001">
    <property type="protein sequence ID" value="KZN10679.1"/>
    <property type="molecule type" value="Genomic_DNA"/>
</dbReference>
<gene>
    <name evidence="1" type="ORF">DCAR_003335</name>
    <name evidence="2" type="ORF">DCAR_0103539</name>
</gene>
<name>A0A166I2L9_DAUCS</name>
<dbReference type="Proteomes" id="UP000077755">
    <property type="component" value="Chromosome 1"/>
</dbReference>
<evidence type="ECO:0000313" key="1">
    <source>
        <dbReference type="EMBL" id="KZN10679.1"/>
    </source>
</evidence>
<dbReference type="Gene3D" id="1.10.630.10">
    <property type="entry name" value="Cytochrome P450"/>
    <property type="match status" value="1"/>
</dbReference>
<sequence>MVFNCDYPSHHCLLPPSIDNEDITDILIALSNDESASSLCLHGTSNFFMMKLLAKNPRVMKKVQAEIRKITENKLAVDGNELEKLKYFKMVALRQHPAAPLL</sequence>
<dbReference type="SUPFAM" id="SSF48264">
    <property type="entry name" value="Cytochrome P450"/>
    <property type="match status" value="1"/>
</dbReference>
<reference evidence="1" key="1">
    <citation type="journal article" date="2016" name="Nat. Genet.">
        <title>A high-quality carrot genome assembly provides new insights into carotenoid accumulation and asterid genome evolution.</title>
        <authorList>
            <person name="Iorizzo M."/>
            <person name="Ellison S."/>
            <person name="Senalik D."/>
            <person name="Zeng P."/>
            <person name="Satapoomin P."/>
            <person name="Huang J."/>
            <person name="Bowman M."/>
            <person name="Iovene M."/>
            <person name="Sanseverino W."/>
            <person name="Cavagnaro P."/>
            <person name="Yildiz M."/>
            <person name="Macko-Podgorni A."/>
            <person name="Moranska E."/>
            <person name="Grzebelus E."/>
            <person name="Grzebelus D."/>
            <person name="Ashrafi H."/>
            <person name="Zheng Z."/>
            <person name="Cheng S."/>
            <person name="Spooner D."/>
            <person name="Van Deynze A."/>
            <person name="Simon P."/>
        </authorList>
    </citation>
    <scope>NUCLEOTIDE SEQUENCE [LARGE SCALE GENOMIC DNA]</scope>
    <source>
        <tissue evidence="1">Leaf</tissue>
    </source>
</reference>
<protein>
    <recommendedName>
        <fullName evidence="4">Cytochrome P450</fullName>
    </recommendedName>
</protein>
<dbReference type="GO" id="GO:0016705">
    <property type="term" value="F:oxidoreductase activity, acting on paired donors, with incorporation or reduction of molecular oxygen"/>
    <property type="evidence" value="ECO:0007669"/>
    <property type="project" value="InterPro"/>
</dbReference>
<evidence type="ECO:0000313" key="2">
    <source>
        <dbReference type="EMBL" id="WOG84356.1"/>
    </source>
</evidence>
<dbReference type="GO" id="GO:0005506">
    <property type="term" value="F:iron ion binding"/>
    <property type="evidence" value="ECO:0007669"/>
    <property type="project" value="InterPro"/>
</dbReference>
<reference evidence="2" key="2">
    <citation type="submission" date="2022-03" db="EMBL/GenBank/DDBJ databases">
        <title>Draft title - Genomic analysis of global carrot germplasm unveils the trajectory of domestication and the origin of high carotenoid orange carrot.</title>
        <authorList>
            <person name="Iorizzo M."/>
            <person name="Ellison S."/>
            <person name="Senalik D."/>
            <person name="Macko-Podgorni A."/>
            <person name="Grzebelus D."/>
            <person name="Bostan H."/>
            <person name="Rolling W."/>
            <person name="Curaba J."/>
            <person name="Simon P."/>
        </authorList>
    </citation>
    <scope>NUCLEOTIDE SEQUENCE</scope>
    <source>
        <tissue evidence="2">Leaf</tissue>
    </source>
</reference>
<dbReference type="GO" id="GO:0020037">
    <property type="term" value="F:heme binding"/>
    <property type="evidence" value="ECO:0007669"/>
    <property type="project" value="InterPro"/>
</dbReference>
<proteinExistence type="predicted"/>
<dbReference type="Gramene" id="KZN10679">
    <property type="protein sequence ID" value="KZN10679"/>
    <property type="gene ID" value="DCAR_003335"/>
</dbReference>